<keyword evidence="1" id="KW-1133">Transmembrane helix</keyword>
<organism evidence="2 3">
    <name type="scientific">Acanthosepion pharaonis</name>
    <name type="common">Pharaoh cuttlefish</name>
    <name type="synonym">Sepia pharaonis</name>
    <dbReference type="NCBI Taxonomy" id="158019"/>
    <lineage>
        <taxon>Eukaryota</taxon>
        <taxon>Metazoa</taxon>
        <taxon>Spiralia</taxon>
        <taxon>Lophotrochozoa</taxon>
        <taxon>Mollusca</taxon>
        <taxon>Cephalopoda</taxon>
        <taxon>Coleoidea</taxon>
        <taxon>Decapodiformes</taxon>
        <taxon>Sepiida</taxon>
        <taxon>Sepiina</taxon>
        <taxon>Sepiidae</taxon>
        <taxon>Acanthosepion</taxon>
    </lineage>
</organism>
<keyword evidence="1" id="KW-0812">Transmembrane</keyword>
<dbReference type="InterPro" id="IPR049352">
    <property type="entry name" value="Rost"/>
</dbReference>
<evidence type="ECO:0000313" key="3">
    <source>
        <dbReference type="Proteomes" id="UP000597762"/>
    </source>
</evidence>
<accession>A0A812CWZ8</accession>
<dbReference type="Proteomes" id="UP000597762">
    <property type="component" value="Unassembled WGS sequence"/>
</dbReference>
<dbReference type="OrthoDB" id="419711at2759"/>
<proteinExistence type="predicted"/>
<dbReference type="GO" id="GO:0016020">
    <property type="term" value="C:membrane"/>
    <property type="evidence" value="ECO:0007669"/>
    <property type="project" value="TreeGrafter"/>
</dbReference>
<comment type="caution">
    <text evidence="2">The sequence shown here is derived from an EMBL/GenBank/DDBJ whole genome shotgun (WGS) entry which is preliminary data.</text>
</comment>
<dbReference type="Pfam" id="PF21534">
    <property type="entry name" value="Rost"/>
    <property type="match status" value="1"/>
</dbReference>
<dbReference type="PANTHER" id="PTHR12242">
    <property type="entry name" value="OS02G0130600 PROTEIN-RELATED"/>
    <property type="match status" value="1"/>
</dbReference>
<feature type="transmembrane region" description="Helical" evidence="1">
    <location>
        <begin position="190"/>
        <end position="220"/>
    </location>
</feature>
<reference evidence="2" key="1">
    <citation type="submission" date="2021-01" db="EMBL/GenBank/DDBJ databases">
        <authorList>
            <person name="Li R."/>
            <person name="Bekaert M."/>
        </authorList>
    </citation>
    <scope>NUCLEOTIDE SEQUENCE</scope>
    <source>
        <strain evidence="2">Farmed</strain>
    </source>
</reference>
<keyword evidence="3" id="KW-1185">Reference proteome</keyword>
<feature type="transmembrane region" description="Helical" evidence="1">
    <location>
        <begin position="154"/>
        <end position="178"/>
    </location>
</feature>
<dbReference type="PANTHER" id="PTHR12242:SF45">
    <property type="entry name" value="MARVEL DOMAIN-CONTAINING PROTEIN"/>
    <property type="match status" value="1"/>
</dbReference>
<evidence type="ECO:0000313" key="2">
    <source>
        <dbReference type="EMBL" id="CAE1286992.1"/>
    </source>
</evidence>
<feature type="transmembrane region" description="Helical" evidence="1">
    <location>
        <begin position="7"/>
        <end position="27"/>
    </location>
</feature>
<protein>
    <submittedName>
        <fullName evidence="2">Uncharacterized protein</fullName>
    </submittedName>
</protein>
<evidence type="ECO:0000256" key="1">
    <source>
        <dbReference type="SAM" id="Phobius"/>
    </source>
</evidence>
<name>A0A812CWZ8_ACAPH</name>
<dbReference type="EMBL" id="CAHIKZ030002445">
    <property type="protein sequence ID" value="CAE1286992.1"/>
    <property type="molecule type" value="Genomic_DNA"/>
</dbReference>
<keyword evidence="1" id="KW-0472">Membrane</keyword>
<gene>
    <name evidence="2" type="ORF">SPHA_46305</name>
</gene>
<sequence>MLLPRVAIGNASLFSSLFIYLYLSSLWPQLMTAPDANVIVTMIQWLLYNLGANTAIVITISYWSFIFFMEHSKFLMTNMSKMKHMLNTVYVVLDIFISATPIRIFHMLFPIMLGSIYAIFNATYFLNDGTILDGRHYAYNVLNWNVPAEAIKSILFLFGSFFFFFSFFFFLFFFITIFHICKSLLFLFDFFFCILLFLFFFSSFLFYFLLFFFSFSFSLYHHFSIL</sequence>
<feature type="transmembrane region" description="Helical" evidence="1">
    <location>
        <begin position="47"/>
        <end position="68"/>
    </location>
</feature>
<dbReference type="AlphaFoldDB" id="A0A812CWZ8"/>
<feature type="transmembrane region" description="Helical" evidence="1">
    <location>
        <begin position="89"/>
        <end position="120"/>
    </location>
</feature>